<reference evidence="2 3" key="1">
    <citation type="journal article" date="2012" name="J. Bacteriol.">
        <title>Draft Genome Sequence of the Purple Photosynthetic Bacterium Phaeospirillum molischianum DSM120, a Particularly Versatile Bacterium.</title>
        <authorList>
            <person name="Duquesne K."/>
            <person name="Prima V."/>
            <person name="Ji B."/>
            <person name="Rouy Z."/>
            <person name="Medigue C."/>
            <person name="Talla E."/>
            <person name="Sturgis J.N."/>
        </authorList>
    </citation>
    <scope>NUCLEOTIDE SEQUENCE [LARGE SCALE GENOMIC DNA]</scope>
    <source>
        <strain evidence="3">DSM120</strain>
    </source>
</reference>
<evidence type="ECO:0000313" key="2">
    <source>
        <dbReference type="EMBL" id="CCG42835.1"/>
    </source>
</evidence>
<dbReference type="AlphaFoldDB" id="H8FWU7"/>
<organism evidence="2 3">
    <name type="scientific">Magnetospirillum molischianum DSM 120</name>
    <dbReference type="NCBI Taxonomy" id="1150626"/>
    <lineage>
        <taxon>Bacteria</taxon>
        <taxon>Pseudomonadati</taxon>
        <taxon>Pseudomonadota</taxon>
        <taxon>Alphaproteobacteria</taxon>
        <taxon>Rhodospirillales</taxon>
        <taxon>Rhodospirillaceae</taxon>
        <taxon>Magnetospirillum</taxon>
    </lineage>
</organism>
<feature type="chain" id="PRO_5003611805" evidence="1">
    <location>
        <begin position="22"/>
        <end position="287"/>
    </location>
</feature>
<protein>
    <submittedName>
        <fullName evidence="2">Uncharacterized protein</fullName>
    </submittedName>
</protein>
<name>H8FWU7_MAGML</name>
<dbReference type="RefSeq" id="WP_002730648.1">
    <property type="nucleotide sequence ID" value="NZ_CAHP01000042.1"/>
</dbReference>
<proteinExistence type="predicted"/>
<comment type="caution">
    <text evidence="2">The sequence shown here is derived from an EMBL/GenBank/DDBJ whole genome shotgun (WGS) entry which is preliminary data.</text>
</comment>
<accession>H8FWU7</accession>
<gene>
    <name evidence="2" type="ORF">PHAMO_470086</name>
</gene>
<dbReference type="Proteomes" id="UP000004169">
    <property type="component" value="Unassembled WGS sequence"/>
</dbReference>
<evidence type="ECO:0000256" key="1">
    <source>
        <dbReference type="SAM" id="SignalP"/>
    </source>
</evidence>
<evidence type="ECO:0000313" key="3">
    <source>
        <dbReference type="Proteomes" id="UP000004169"/>
    </source>
</evidence>
<sequence length="287" mass="32229">MRLFALSMTVAATLLTCPAGAEQAQERKVVFSPATTPEARAFVETWLPRLSGLGSEEWASRLDQGQVRWAEIDIDRDGTPERLVMATTPQDCDQYGCQTYVARFSTGRWRLVDAEHMPEADVGIPEARRGHYHSLRRGSFTTLFTLEEGKDVTFRTLANDAERAFARDWLSRNAKDHEAPAFWRKAVDENRIRIATADLNDDGVVERLLMVADPAWCGTAGCSTFILKHERGRWTCPTETNMHETVGVLDEKRNGWHRLIAGTAVLTFDKHGRVLESVDPATGEVVR</sequence>
<keyword evidence="1" id="KW-0732">Signal</keyword>
<keyword evidence="3" id="KW-1185">Reference proteome</keyword>
<dbReference type="EMBL" id="CAHP01000042">
    <property type="protein sequence ID" value="CCG42835.1"/>
    <property type="molecule type" value="Genomic_DNA"/>
</dbReference>
<feature type="signal peptide" evidence="1">
    <location>
        <begin position="1"/>
        <end position="21"/>
    </location>
</feature>
<dbReference type="OrthoDB" id="7359882at2"/>